<evidence type="ECO:0000313" key="2">
    <source>
        <dbReference type="WBParaSite" id="ES5_v2.g11462.t1"/>
    </source>
</evidence>
<proteinExistence type="predicted"/>
<sequence length="87" mass="10102">MAQLQQIDAQYVSNDVTTISQNKENYTPENEAHVIEYLSRRYENLYYFEGQNDHHEGMKQLVKLVEGFQPTTARGGLLALLRLFLPN</sequence>
<organism evidence="1 2">
    <name type="scientific">Panagrolaimus sp. ES5</name>
    <dbReference type="NCBI Taxonomy" id="591445"/>
    <lineage>
        <taxon>Eukaryota</taxon>
        <taxon>Metazoa</taxon>
        <taxon>Ecdysozoa</taxon>
        <taxon>Nematoda</taxon>
        <taxon>Chromadorea</taxon>
        <taxon>Rhabditida</taxon>
        <taxon>Tylenchina</taxon>
        <taxon>Panagrolaimomorpha</taxon>
        <taxon>Panagrolaimoidea</taxon>
        <taxon>Panagrolaimidae</taxon>
        <taxon>Panagrolaimus</taxon>
    </lineage>
</organism>
<dbReference type="WBParaSite" id="ES5_v2.g11462.t1">
    <property type="protein sequence ID" value="ES5_v2.g11462.t1"/>
    <property type="gene ID" value="ES5_v2.g11462"/>
</dbReference>
<reference evidence="2" key="1">
    <citation type="submission" date="2022-11" db="UniProtKB">
        <authorList>
            <consortium name="WormBaseParasite"/>
        </authorList>
    </citation>
    <scope>IDENTIFICATION</scope>
</reference>
<dbReference type="Proteomes" id="UP000887579">
    <property type="component" value="Unplaced"/>
</dbReference>
<evidence type="ECO:0000313" key="1">
    <source>
        <dbReference type="Proteomes" id="UP000887579"/>
    </source>
</evidence>
<accession>A0AC34F379</accession>
<name>A0AC34F379_9BILA</name>
<protein>
    <submittedName>
        <fullName evidence="2">Uncharacterized protein</fullName>
    </submittedName>
</protein>